<dbReference type="SUPFAM" id="SSF55729">
    <property type="entry name" value="Acyl-CoA N-acyltransferases (Nat)"/>
    <property type="match status" value="1"/>
</dbReference>
<evidence type="ECO:0000313" key="4">
    <source>
        <dbReference type="EMBL" id="QBC45052.1"/>
    </source>
</evidence>
<dbReference type="RefSeq" id="WP_130107566.1">
    <property type="nucleotide sequence ID" value="NZ_CP025781.1"/>
</dbReference>
<protein>
    <submittedName>
        <fullName evidence="4">GNAT family N-acetyltransferase</fullName>
    </submittedName>
</protein>
<gene>
    <name evidence="4" type="ORF">C1H71_16915</name>
</gene>
<dbReference type="Proteomes" id="UP000515917">
    <property type="component" value="Chromosome"/>
</dbReference>
<keyword evidence="2" id="KW-0012">Acyltransferase</keyword>
<dbReference type="InterPro" id="IPR050832">
    <property type="entry name" value="Bact_Acetyltransf"/>
</dbReference>
<dbReference type="PANTHER" id="PTHR43877">
    <property type="entry name" value="AMINOALKYLPHOSPHONATE N-ACETYLTRANSFERASE-RELATED-RELATED"/>
    <property type="match status" value="1"/>
</dbReference>
<dbReference type="KEGG" id="ifl:C1H71_16915"/>
<evidence type="ECO:0000313" key="5">
    <source>
        <dbReference type="Proteomes" id="UP000515917"/>
    </source>
</evidence>
<dbReference type="Gene3D" id="3.40.630.30">
    <property type="match status" value="1"/>
</dbReference>
<keyword evidence="1 4" id="KW-0808">Transferase</keyword>
<dbReference type="PROSITE" id="PS51186">
    <property type="entry name" value="GNAT"/>
    <property type="match status" value="1"/>
</dbReference>
<name>A0A7G3GDB8_9NEIS</name>
<dbReference type="GO" id="GO:0016747">
    <property type="term" value="F:acyltransferase activity, transferring groups other than amino-acyl groups"/>
    <property type="evidence" value="ECO:0007669"/>
    <property type="project" value="InterPro"/>
</dbReference>
<reference evidence="4 5" key="1">
    <citation type="submission" date="2018-01" db="EMBL/GenBank/DDBJ databases">
        <title>Genome sequence of Iodobacter sp. strain PCH194 isolated from Indian Trans-Himalaya.</title>
        <authorList>
            <person name="Kumar V."/>
            <person name="Thakur V."/>
            <person name="Kumar S."/>
            <person name="Singh D."/>
        </authorList>
    </citation>
    <scope>NUCLEOTIDE SEQUENCE [LARGE SCALE GENOMIC DNA]</scope>
    <source>
        <strain evidence="4 5">PCH194</strain>
    </source>
</reference>
<sequence length="164" mass="18549">MYSIRHSEKQDIEQIRQLYAEPSNYSATLQAPFPSQEKWEARLTPTNNTYSLVAVQGTEVLGQLGLHLESNLRRKHVASIGMAVKSSTRRQGVGDALLLAAIDLAEQWQAICRIELSVYTDNLPALALYEKHGFIKEGLCKNYAFRNGQFSDVYMMARCKQIQP</sequence>
<dbReference type="EMBL" id="CP025781">
    <property type="protein sequence ID" value="QBC45052.1"/>
    <property type="molecule type" value="Genomic_DNA"/>
</dbReference>
<dbReference type="InterPro" id="IPR000182">
    <property type="entry name" value="GNAT_dom"/>
</dbReference>
<evidence type="ECO:0000256" key="2">
    <source>
        <dbReference type="ARBA" id="ARBA00023315"/>
    </source>
</evidence>
<organism evidence="4 5">
    <name type="scientific">Iodobacter fluviatilis</name>
    <dbReference type="NCBI Taxonomy" id="537"/>
    <lineage>
        <taxon>Bacteria</taxon>
        <taxon>Pseudomonadati</taxon>
        <taxon>Pseudomonadota</taxon>
        <taxon>Betaproteobacteria</taxon>
        <taxon>Neisseriales</taxon>
        <taxon>Chitinibacteraceae</taxon>
        <taxon>Iodobacter</taxon>
    </lineage>
</organism>
<dbReference type="Pfam" id="PF00583">
    <property type="entry name" value="Acetyltransf_1"/>
    <property type="match status" value="1"/>
</dbReference>
<dbReference type="AlphaFoldDB" id="A0A7G3GDB8"/>
<proteinExistence type="predicted"/>
<dbReference type="PANTHER" id="PTHR43877:SF2">
    <property type="entry name" value="AMINOALKYLPHOSPHONATE N-ACETYLTRANSFERASE-RELATED"/>
    <property type="match status" value="1"/>
</dbReference>
<dbReference type="InterPro" id="IPR016181">
    <property type="entry name" value="Acyl_CoA_acyltransferase"/>
</dbReference>
<feature type="domain" description="N-acetyltransferase" evidence="3">
    <location>
        <begin position="2"/>
        <end position="160"/>
    </location>
</feature>
<evidence type="ECO:0000259" key="3">
    <source>
        <dbReference type="PROSITE" id="PS51186"/>
    </source>
</evidence>
<keyword evidence="5" id="KW-1185">Reference proteome</keyword>
<evidence type="ECO:0000256" key="1">
    <source>
        <dbReference type="ARBA" id="ARBA00022679"/>
    </source>
</evidence>
<accession>A0A7G3GDB8</accession>